<proteinExistence type="predicted"/>
<accession>A0A0R3SPP1</accession>
<dbReference type="AlphaFoldDB" id="A0A0R3SPP1"/>
<dbReference type="Proteomes" id="UP000274504">
    <property type="component" value="Unassembled WGS sequence"/>
</dbReference>
<sequence>MPSRCNLYEDARSVTWREINKSIKIKDVENPSKRLTVKGALYHAFFSKFPKPDRIETVGLNLEPIAEELGARLNAQLMLFDGNDCP</sequence>
<evidence type="ECO:0000313" key="2">
    <source>
        <dbReference type="Proteomes" id="UP000274504"/>
    </source>
</evidence>
<dbReference type="WBParaSite" id="HDID_0000694901-mRNA-1">
    <property type="protein sequence ID" value="HDID_0000694901-mRNA-1"/>
    <property type="gene ID" value="HDID_0000694901"/>
</dbReference>
<evidence type="ECO:0000313" key="3">
    <source>
        <dbReference type="WBParaSite" id="HDID_0000694901-mRNA-1"/>
    </source>
</evidence>
<evidence type="ECO:0000313" key="1">
    <source>
        <dbReference type="EMBL" id="VDL59265.1"/>
    </source>
</evidence>
<name>A0A0R3SPP1_HYMDI</name>
<reference evidence="3" key="1">
    <citation type="submission" date="2017-02" db="UniProtKB">
        <authorList>
            <consortium name="WormBaseParasite"/>
        </authorList>
    </citation>
    <scope>IDENTIFICATION</scope>
</reference>
<reference evidence="1 2" key="2">
    <citation type="submission" date="2018-11" db="EMBL/GenBank/DDBJ databases">
        <authorList>
            <consortium name="Pathogen Informatics"/>
        </authorList>
    </citation>
    <scope>NUCLEOTIDE SEQUENCE [LARGE SCALE GENOMIC DNA]</scope>
</reference>
<organism evidence="3">
    <name type="scientific">Hymenolepis diminuta</name>
    <name type="common">Rat tapeworm</name>
    <dbReference type="NCBI Taxonomy" id="6216"/>
    <lineage>
        <taxon>Eukaryota</taxon>
        <taxon>Metazoa</taxon>
        <taxon>Spiralia</taxon>
        <taxon>Lophotrochozoa</taxon>
        <taxon>Platyhelminthes</taxon>
        <taxon>Cestoda</taxon>
        <taxon>Eucestoda</taxon>
        <taxon>Cyclophyllidea</taxon>
        <taxon>Hymenolepididae</taxon>
        <taxon>Hymenolepis</taxon>
    </lineage>
</organism>
<protein>
    <submittedName>
        <fullName evidence="3">DNA primase</fullName>
    </submittedName>
</protein>
<gene>
    <name evidence="1" type="ORF">HDID_LOCUS6947</name>
</gene>
<dbReference type="EMBL" id="UYSG01010889">
    <property type="protein sequence ID" value="VDL59265.1"/>
    <property type="molecule type" value="Genomic_DNA"/>
</dbReference>